<dbReference type="GO" id="GO:0046872">
    <property type="term" value="F:metal ion binding"/>
    <property type="evidence" value="ECO:0007669"/>
    <property type="project" value="UniProtKB-KW"/>
</dbReference>
<name>A0A1M6EAC9_9RHOB</name>
<evidence type="ECO:0000256" key="4">
    <source>
        <dbReference type="ARBA" id="ARBA00022519"/>
    </source>
</evidence>
<dbReference type="Proteomes" id="UP000184040">
    <property type="component" value="Unassembled WGS sequence"/>
</dbReference>
<evidence type="ECO:0000256" key="11">
    <source>
        <dbReference type="ARBA" id="ARBA00023136"/>
    </source>
</evidence>
<evidence type="ECO:0000259" key="13">
    <source>
        <dbReference type="Pfam" id="PF00487"/>
    </source>
</evidence>
<keyword evidence="7 12" id="KW-1133">Transmembrane helix</keyword>
<keyword evidence="15" id="KW-1185">Reference proteome</keyword>
<evidence type="ECO:0000256" key="3">
    <source>
        <dbReference type="ARBA" id="ARBA00022475"/>
    </source>
</evidence>
<evidence type="ECO:0000256" key="8">
    <source>
        <dbReference type="ARBA" id="ARBA00023002"/>
    </source>
</evidence>
<dbReference type="PANTHER" id="PTHR38674">
    <property type="entry name" value="ALKANE 1-MONOOXYGENASE 1"/>
    <property type="match status" value="1"/>
</dbReference>
<feature type="transmembrane region" description="Helical" evidence="12">
    <location>
        <begin position="214"/>
        <end position="239"/>
    </location>
</feature>
<dbReference type="CDD" id="cd03512">
    <property type="entry name" value="Alkane-hydroxylase"/>
    <property type="match status" value="1"/>
</dbReference>
<dbReference type="GO" id="GO:0004497">
    <property type="term" value="F:monooxygenase activity"/>
    <property type="evidence" value="ECO:0007669"/>
    <property type="project" value="UniProtKB-KW"/>
</dbReference>
<organism evidence="14 15">
    <name type="scientific">Palleronia salina</name>
    <dbReference type="NCBI Taxonomy" id="313368"/>
    <lineage>
        <taxon>Bacteria</taxon>
        <taxon>Pseudomonadati</taxon>
        <taxon>Pseudomonadota</taxon>
        <taxon>Alphaproteobacteria</taxon>
        <taxon>Rhodobacterales</taxon>
        <taxon>Roseobacteraceae</taxon>
        <taxon>Palleronia</taxon>
    </lineage>
</organism>
<evidence type="ECO:0000256" key="5">
    <source>
        <dbReference type="ARBA" id="ARBA00022692"/>
    </source>
</evidence>
<reference evidence="14 15" key="1">
    <citation type="submission" date="2016-11" db="EMBL/GenBank/DDBJ databases">
        <authorList>
            <person name="Jaros S."/>
            <person name="Januszkiewicz K."/>
            <person name="Wedrychowicz H."/>
        </authorList>
    </citation>
    <scope>NUCLEOTIDE SEQUENCE [LARGE SCALE GENOMIC DNA]</scope>
    <source>
        <strain evidence="14 15">DSM 26892</strain>
    </source>
</reference>
<keyword evidence="3" id="KW-1003">Cell membrane</keyword>
<dbReference type="PANTHER" id="PTHR38674:SF1">
    <property type="entry name" value="ALKANE 1-MONOOXYGENASE 1"/>
    <property type="match status" value="1"/>
</dbReference>
<keyword evidence="11 12" id="KW-0472">Membrane</keyword>
<dbReference type="EMBL" id="FQZA01000003">
    <property type="protein sequence ID" value="SHI82411.1"/>
    <property type="molecule type" value="Genomic_DNA"/>
</dbReference>
<feature type="transmembrane region" description="Helical" evidence="12">
    <location>
        <begin position="7"/>
        <end position="31"/>
    </location>
</feature>
<sequence length="371" mass="43606">MSRVTKALPFWLSMALIPIAVFITIQGGWWVLLMPAVTWYLFSIIDSFAGLNEANEDPETPDAQLFWYRLITLIWFPLQFILIFGAIYLVTRDPTLNGWEKFGIFFGLGIVSGTVGINYSHELMHQRSRLERWMADLLLAMVFYSHFRSEHLLVHHRYVGTPRDPVSARYNEGFHRYYPRVLWQCFRSAFRAEAAMQARRGRPWWDARNPFWRYWALQAGFASLALLLGGFEGLLWLLVQAGVAIWQLELVNYVEHYGLTRKHLGDGKYEHVQPRHSWNAAQRASNWLLINLQRHSNHHFKPDRPYPLLQNYSADEAPQLPAGYPVMTMVAMIPPLWRRMMNPRVRAWRRQNYPEIEDWSAYNKAATPMPR</sequence>
<dbReference type="GO" id="GO:0005886">
    <property type="term" value="C:plasma membrane"/>
    <property type="evidence" value="ECO:0007669"/>
    <property type="project" value="UniProtKB-SubCell"/>
</dbReference>
<feature type="transmembrane region" description="Helical" evidence="12">
    <location>
        <begin position="102"/>
        <end position="121"/>
    </location>
</feature>
<proteinExistence type="inferred from homology"/>
<dbReference type="STRING" id="313368.SAMN04488012_10331"/>
<feature type="transmembrane region" description="Helical" evidence="12">
    <location>
        <begin position="66"/>
        <end position="90"/>
    </location>
</feature>
<comment type="subcellular location">
    <subcellularLocation>
        <location evidence="1">Cell inner membrane</location>
        <topology evidence="1">Multi-pass membrane protein</topology>
    </subcellularLocation>
</comment>
<feature type="domain" description="Fatty acid desaturase" evidence="13">
    <location>
        <begin position="103"/>
        <end position="328"/>
    </location>
</feature>
<comment type="similarity">
    <text evidence="2">Belongs to the fatty acid desaturase type 1 family. AlkB subfamily.</text>
</comment>
<dbReference type="InterPro" id="IPR005804">
    <property type="entry name" value="FA_desaturase_dom"/>
</dbReference>
<evidence type="ECO:0000256" key="9">
    <source>
        <dbReference type="ARBA" id="ARBA00023004"/>
    </source>
</evidence>
<dbReference type="InterPro" id="IPR033885">
    <property type="entry name" value="AlkB/XylM"/>
</dbReference>
<evidence type="ECO:0000256" key="12">
    <source>
        <dbReference type="SAM" id="Phobius"/>
    </source>
</evidence>
<evidence type="ECO:0000256" key="7">
    <source>
        <dbReference type="ARBA" id="ARBA00022989"/>
    </source>
</evidence>
<keyword evidence="4" id="KW-0997">Cell inner membrane</keyword>
<evidence type="ECO:0000256" key="1">
    <source>
        <dbReference type="ARBA" id="ARBA00004429"/>
    </source>
</evidence>
<evidence type="ECO:0000256" key="10">
    <source>
        <dbReference type="ARBA" id="ARBA00023033"/>
    </source>
</evidence>
<evidence type="ECO:0000256" key="2">
    <source>
        <dbReference type="ARBA" id="ARBA00010823"/>
    </source>
</evidence>
<keyword evidence="6" id="KW-0479">Metal-binding</keyword>
<keyword evidence="5 12" id="KW-0812">Transmembrane</keyword>
<keyword evidence="10 14" id="KW-0503">Monooxygenase</keyword>
<gene>
    <name evidence="14" type="ORF">SAMN04488012_10331</name>
</gene>
<dbReference type="Pfam" id="PF00487">
    <property type="entry name" value="FA_desaturase"/>
    <property type="match status" value="1"/>
</dbReference>
<keyword evidence="8" id="KW-0560">Oxidoreductase</keyword>
<keyword evidence="9" id="KW-0408">Iron</keyword>
<feature type="transmembrane region" description="Helical" evidence="12">
    <location>
        <begin position="37"/>
        <end position="54"/>
    </location>
</feature>
<accession>A0A1M6EAC9</accession>
<dbReference type="AlphaFoldDB" id="A0A1M6EAC9"/>
<protein>
    <submittedName>
        <fullName evidence="14">Alkane 1-monooxygenase</fullName>
    </submittedName>
</protein>
<evidence type="ECO:0000313" key="14">
    <source>
        <dbReference type="EMBL" id="SHI82411.1"/>
    </source>
</evidence>
<dbReference type="GO" id="GO:0006629">
    <property type="term" value="P:lipid metabolic process"/>
    <property type="evidence" value="ECO:0007669"/>
    <property type="project" value="InterPro"/>
</dbReference>
<dbReference type="RefSeq" id="WP_236737867.1">
    <property type="nucleotide sequence ID" value="NZ_FQZA01000003.1"/>
</dbReference>
<evidence type="ECO:0000256" key="6">
    <source>
        <dbReference type="ARBA" id="ARBA00022723"/>
    </source>
</evidence>
<evidence type="ECO:0000313" key="15">
    <source>
        <dbReference type="Proteomes" id="UP000184040"/>
    </source>
</evidence>